<dbReference type="Gene3D" id="3.55.40.20">
    <property type="entry name" value="Iron/manganese superoxide dismutase, C-terminal domain"/>
    <property type="match status" value="1"/>
</dbReference>
<feature type="binding site" evidence="7">
    <location>
        <position position="81"/>
    </location>
    <ligand>
        <name>Mn(2+)</name>
        <dbReference type="ChEBI" id="CHEBI:29035"/>
    </ligand>
</feature>
<evidence type="ECO:0000313" key="12">
    <source>
        <dbReference type="Proteomes" id="UP000422822"/>
    </source>
</evidence>
<evidence type="ECO:0000256" key="3">
    <source>
        <dbReference type="ARBA" id="ARBA00022723"/>
    </source>
</evidence>
<evidence type="ECO:0000256" key="4">
    <source>
        <dbReference type="ARBA" id="ARBA00023002"/>
    </source>
</evidence>
<dbReference type="PIRSF" id="PIRSF000349">
    <property type="entry name" value="SODismutase"/>
    <property type="match status" value="1"/>
</dbReference>
<evidence type="ECO:0000256" key="1">
    <source>
        <dbReference type="ARBA" id="ARBA00001965"/>
    </source>
</evidence>
<evidence type="ECO:0000256" key="6">
    <source>
        <dbReference type="ARBA" id="ARBA00047393"/>
    </source>
</evidence>
<comment type="function">
    <text evidence="5">Destroys superoxide anion radicals which are normally produced within the cells and which are toxic to biological systems. Catalyzes the dismutation of superoxide anion radicals into O2 and H2O2 by successive reduction and oxidation of the transition metal ion at the active site.</text>
</comment>
<accession>A0AAE6Q988</accession>
<dbReference type="InterPro" id="IPR019832">
    <property type="entry name" value="Mn/Fe_SOD_C"/>
</dbReference>
<dbReference type="Pfam" id="PF02777">
    <property type="entry name" value="Sod_Fe_C"/>
    <property type="match status" value="1"/>
</dbReference>
<dbReference type="SUPFAM" id="SSF54719">
    <property type="entry name" value="Fe,Mn superoxide dismutase (SOD), C-terminal domain"/>
    <property type="match status" value="1"/>
</dbReference>
<dbReference type="InterPro" id="IPR036324">
    <property type="entry name" value="Mn/Fe_SOD_N_sf"/>
</dbReference>
<feature type="binding site" evidence="7">
    <location>
        <position position="167"/>
    </location>
    <ligand>
        <name>Mn(2+)</name>
        <dbReference type="ChEBI" id="CHEBI:29035"/>
    </ligand>
</feature>
<keyword evidence="3 7" id="KW-0479">Metal-binding</keyword>
<evidence type="ECO:0000256" key="5">
    <source>
        <dbReference type="ARBA" id="ARBA00024318"/>
    </source>
</evidence>
<organism evidence="11 12">
    <name type="scientific">Ehrlichia ruminantium</name>
    <name type="common">heartwater rickettsia</name>
    <name type="synonym">Cowdria ruminantium</name>
    <dbReference type="NCBI Taxonomy" id="779"/>
    <lineage>
        <taxon>Bacteria</taxon>
        <taxon>Pseudomonadati</taxon>
        <taxon>Pseudomonadota</taxon>
        <taxon>Alphaproteobacteria</taxon>
        <taxon>Rickettsiales</taxon>
        <taxon>Anaplasmataceae</taxon>
        <taxon>Ehrlichia</taxon>
    </lineage>
</organism>
<feature type="binding site" evidence="7">
    <location>
        <position position="26"/>
    </location>
    <ligand>
        <name>Mn(2+)</name>
        <dbReference type="ChEBI" id="CHEBI:29035"/>
    </ligand>
</feature>
<dbReference type="GO" id="GO:0046872">
    <property type="term" value="F:metal ion binding"/>
    <property type="evidence" value="ECO:0007669"/>
    <property type="project" value="UniProtKB-KW"/>
</dbReference>
<feature type="domain" description="Manganese/iron superoxide dismutase C-terminal" evidence="10">
    <location>
        <begin position="96"/>
        <end position="200"/>
    </location>
</feature>
<evidence type="ECO:0000256" key="2">
    <source>
        <dbReference type="ARBA" id="ARBA00008714"/>
    </source>
</evidence>
<evidence type="ECO:0000256" key="8">
    <source>
        <dbReference type="RuleBase" id="RU000414"/>
    </source>
</evidence>
<dbReference type="RefSeq" id="WP_158406696.1">
    <property type="nucleotide sequence ID" value="NZ_CP033454.1"/>
</dbReference>
<evidence type="ECO:0000313" key="11">
    <source>
        <dbReference type="EMBL" id="QGR03511.1"/>
    </source>
</evidence>
<protein>
    <recommendedName>
        <fullName evidence="8">Superoxide dismutase</fullName>
        <ecNumber evidence="8">1.15.1.1</ecNumber>
    </recommendedName>
</protein>
<gene>
    <name evidence="11" type="ORF">EDL80_02945</name>
</gene>
<dbReference type="Gene3D" id="1.10.287.990">
    <property type="entry name" value="Fe,Mn superoxide dismutase (SOD) domain"/>
    <property type="match status" value="1"/>
</dbReference>
<keyword evidence="12" id="KW-1185">Reference proteome</keyword>
<comment type="similarity">
    <text evidence="2 8">Belongs to the iron/manganese superoxide dismutase family.</text>
</comment>
<dbReference type="InterPro" id="IPR019833">
    <property type="entry name" value="Mn/Fe_SOD_BS"/>
</dbReference>
<dbReference type="PANTHER" id="PTHR42769:SF3">
    <property type="entry name" value="SUPEROXIDE DISMUTASE [FE] 2, CHLOROPLASTIC"/>
    <property type="match status" value="1"/>
</dbReference>
<dbReference type="InterPro" id="IPR019831">
    <property type="entry name" value="Mn/Fe_SOD_N"/>
</dbReference>
<comment type="function">
    <text evidence="8">Destroys radicals which are normally produced within the cells and which are toxic to biological systems.</text>
</comment>
<dbReference type="InterPro" id="IPR001189">
    <property type="entry name" value="Mn/Fe_SOD"/>
</dbReference>
<dbReference type="SUPFAM" id="SSF46609">
    <property type="entry name" value="Fe,Mn superoxide dismutase (SOD), N-terminal domain"/>
    <property type="match status" value="1"/>
</dbReference>
<dbReference type="PRINTS" id="PR01703">
    <property type="entry name" value="MNSODISMTASE"/>
</dbReference>
<proteinExistence type="inferred from homology"/>
<dbReference type="Proteomes" id="UP000422822">
    <property type="component" value="Chromosome"/>
</dbReference>
<dbReference type="InterPro" id="IPR036314">
    <property type="entry name" value="SOD_C_sf"/>
</dbReference>
<sequence length="207" mass="23874">MFTLPELPYRKDDLVPYLSASVLDYHYGKHHQGYVNALNNLVAGTDFCTYTNEDLPTVIKATHGNLATRSIFNNAGQVWNHNFYWQSIKKNGGIAPTGELLNRINKDFGSIDKFNHAFTEAGKSHFGSGWIWLVFDITEQKLKILCTANGDTPITQYPDTYPLLTMDVWEHAYYLDYFNVRQSYIEIFLKHLVNWDFASQKFSKCII</sequence>
<feature type="domain" description="Manganese/iron superoxide dismutase N-terminal" evidence="9">
    <location>
        <begin position="2"/>
        <end position="88"/>
    </location>
</feature>
<dbReference type="EC" id="1.15.1.1" evidence="8"/>
<dbReference type="PROSITE" id="PS00088">
    <property type="entry name" value="SOD_MN"/>
    <property type="match status" value="1"/>
</dbReference>
<dbReference type="AlphaFoldDB" id="A0AAE6Q988"/>
<comment type="cofactor">
    <cofactor evidence="1">
        <name>Fe(3+)</name>
        <dbReference type="ChEBI" id="CHEBI:29034"/>
    </cofactor>
</comment>
<evidence type="ECO:0000256" key="7">
    <source>
        <dbReference type="PIRSR" id="PIRSR000349-1"/>
    </source>
</evidence>
<keyword evidence="4 8" id="KW-0560">Oxidoreductase</keyword>
<evidence type="ECO:0000259" key="10">
    <source>
        <dbReference type="Pfam" id="PF02777"/>
    </source>
</evidence>
<dbReference type="Pfam" id="PF00081">
    <property type="entry name" value="Sod_Fe_N"/>
    <property type="match status" value="1"/>
</dbReference>
<feature type="binding site" evidence="7">
    <location>
        <position position="171"/>
    </location>
    <ligand>
        <name>Mn(2+)</name>
        <dbReference type="ChEBI" id="CHEBI:29035"/>
    </ligand>
</feature>
<evidence type="ECO:0000259" key="9">
    <source>
        <dbReference type="Pfam" id="PF00081"/>
    </source>
</evidence>
<dbReference type="FunFam" id="3.55.40.20:FF:000004">
    <property type="entry name" value="Superoxide dismutase [Fe]"/>
    <property type="match status" value="1"/>
</dbReference>
<dbReference type="GO" id="GO:0004784">
    <property type="term" value="F:superoxide dismutase activity"/>
    <property type="evidence" value="ECO:0007669"/>
    <property type="project" value="UniProtKB-EC"/>
</dbReference>
<reference evidence="11 12" key="1">
    <citation type="submission" date="2018-10" db="EMBL/GenBank/DDBJ databases">
        <title>Propagation and draft genome sequences of three atypical Erhlichia ruminantium isolates.</title>
        <authorList>
            <person name="Liebenberg J."/>
            <person name="Steyn H."/>
            <person name="Josemans A."/>
            <person name="Zweygarth E."/>
        </authorList>
    </citation>
    <scope>NUCLEOTIDE SEQUENCE [LARGE SCALE GENOMIC DNA]</scope>
    <source>
        <strain evidence="11 12">Omatjenne</strain>
    </source>
</reference>
<name>A0AAE6Q988_EHRRU</name>
<dbReference type="EMBL" id="CP033455">
    <property type="protein sequence ID" value="QGR03511.1"/>
    <property type="molecule type" value="Genomic_DNA"/>
</dbReference>
<dbReference type="PANTHER" id="PTHR42769">
    <property type="entry name" value="SUPEROXIDE DISMUTASE"/>
    <property type="match status" value="1"/>
</dbReference>
<comment type="catalytic activity">
    <reaction evidence="6">
        <text>2 superoxide + 2 H(+) = H2O2 + O2</text>
        <dbReference type="Rhea" id="RHEA:20696"/>
        <dbReference type="ChEBI" id="CHEBI:15378"/>
        <dbReference type="ChEBI" id="CHEBI:15379"/>
        <dbReference type="ChEBI" id="CHEBI:16240"/>
        <dbReference type="ChEBI" id="CHEBI:18421"/>
        <dbReference type="EC" id="1.15.1.1"/>
    </reaction>
    <physiologicalReaction direction="left-to-right" evidence="6">
        <dbReference type="Rhea" id="RHEA:20697"/>
    </physiologicalReaction>
</comment>